<evidence type="ECO:0000256" key="1">
    <source>
        <dbReference type="SAM" id="MobiDB-lite"/>
    </source>
</evidence>
<comment type="caution">
    <text evidence="2">The sequence shown here is derived from an EMBL/GenBank/DDBJ whole genome shotgun (WGS) entry which is preliminary data.</text>
</comment>
<sequence>MVYYTTHQPLSFEDAPANSEPTLDSSQSSLHGFSEWAHHPLPRPFKLNRLACEAHQIAAVRERALRFLVRHPDSLDLCFYASVFEAPRLVANKILHIHYKGPTSSSHSSRIPIAVLIGRRPPGAQTWCFLTKKEIRGF</sequence>
<dbReference type="Proteomes" id="UP000073492">
    <property type="component" value="Unassembled WGS sequence"/>
</dbReference>
<accession>A0A139I0I4</accession>
<feature type="region of interest" description="Disordered" evidence="1">
    <location>
        <begin position="1"/>
        <end position="26"/>
    </location>
</feature>
<protein>
    <submittedName>
        <fullName evidence="2">Uncharacterized protein</fullName>
    </submittedName>
</protein>
<keyword evidence="3" id="KW-1185">Reference proteome</keyword>
<dbReference type="OrthoDB" id="10476968at2759"/>
<evidence type="ECO:0000313" key="2">
    <source>
        <dbReference type="EMBL" id="KXT08246.1"/>
    </source>
</evidence>
<dbReference type="AlphaFoldDB" id="A0A139I0I4"/>
<evidence type="ECO:0000313" key="3">
    <source>
        <dbReference type="Proteomes" id="UP000073492"/>
    </source>
</evidence>
<organism evidence="2 3">
    <name type="scientific">Pseudocercospora musae</name>
    <dbReference type="NCBI Taxonomy" id="113226"/>
    <lineage>
        <taxon>Eukaryota</taxon>
        <taxon>Fungi</taxon>
        <taxon>Dikarya</taxon>
        <taxon>Ascomycota</taxon>
        <taxon>Pezizomycotina</taxon>
        <taxon>Dothideomycetes</taxon>
        <taxon>Dothideomycetidae</taxon>
        <taxon>Mycosphaerellales</taxon>
        <taxon>Mycosphaerellaceae</taxon>
        <taxon>Pseudocercospora</taxon>
    </lineage>
</organism>
<name>A0A139I0I4_9PEZI</name>
<proteinExistence type="predicted"/>
<dbReference type="EMBL" id="LFZO01000471">
    <property type="protein sequence ID" value="KXT08246.1"/>
    <property type="molecule type" value="Genomic_DNA"/>
</dbReference>
<reference evidence="2 3" key="1">
    <citation type="submission" date="2015-07" db="EMBL/GenBank/DDBJ databases">
        <title>Comparative genomics of the Sigatoka disease complex on banana suggests a link between parallel evolutionary changes in Pseudocercospora fijiensis and Pseudocercospora eumusae and increased virulence on the banana host.</title>
        <authorList>
            <person name="Chang T.-C."/>
            <person name="Salvucci A."/>
            <person name="Crous P.W."/>
            <person name="Stergiopoulos I."/>
        </authorList>
    </citation>
    <scope>NUCLEOTIDE SEQUENCE [LARGE SCALE GENOMIC DNA]</scope>
    <source>
        <strain evidence="2 3">CBS 116634</strain>
    </source>
</reference>
<gene>
    <name evidence="2" type="ORF">AC579_6496</name>
</gene>